<dbReference type="InterPro" id="IPR001849">
    <property type="entry name" value="PH_domain"/>
</dbReference>
<dbReference type="SMART" id="SM00325">
    <property type="entry name" value="RhoGEF"/>
    <property type="match status" value="1"/>
</dbReference>
<dbReference type="SUPFAM" id="SSF50729">
    <property type="entry name" value="PH domain-like"/>
    <property type="match status" value="1"/>
</dbReference>
<evidence type="ECO:0000256" key="1">
    <source>
        <dbReference type="ARBA" id="ARBA00022553"/>
    </source>
</evidence>
<dbReference type="InterPro" id="IPR001180">
    <property type="entry name" value="CNH_dom"/>
</dbReference>
<name>A0A2H3JJP8_WOLCO</name>
<dbReference type="InterPro" id="IPR000219">
    <property type="entry name" value="DH_dom"/>
</dbReference>
<dbReference type="PANTHER" id="PTHR46572">
    <property type="entry name" value="RHO1 GDP-GTP EXCHANGE PROTEIN 1-RELATED"/>
    <property type="match status" value="1"/>
</dbReference>
<dbReference type="InterPro" id="IPR052233">
    <property type="entry name" value="Rho-type_GEFs"/>
</dbReference>
<dbReference type="Proteomes" id="UP000218811">
    <property type="component" value="Unassembled WGS sequence"/>
</dbReference>
<keyword evidence="7" id="KW-1185">Reference proteome</keyword>
<dbReference type="EMBL" id="KB468124">
    <property type="protein sequence ID" value="PCH42416.1"/>
    <property type="molecule type" value="Genomic_DNA"/>
</dbReference>
<evidence type="ECO:0008006" key="8">
    <source>
        <dbReference type="Google" id="ProtNLM"/>
    </source>
</evidence>
<dbReference type="Pfam" id="PF00780">
    <property type="entry name" value="CNH"/>
    <property type="match status" value="1"/>
</dbReference>
<dbReference type="Gene3D" id="2.30.29.30">
    <property type="entry name" value="Pleckstrin-homology domain (PH domain)/Phosphotyrosine-binding domain (PTB)"/>
    <property type="match status" value="1"/>
</dbReference>
<dbReference type="AlphaFoldDB" id="A0A2H3JJP8"/>
<protein>
    <recommendedName>
        <fullName evidence="8">Dbl homology domain-containing protein</fullName>
    </recommendedName>
</protein>
<evidence type="ECO:0000259" key="5">
    <source>
        <dbReference type="PROSITE" id="PS50219"/>
    </source>
</evidence>
<dbReference type="SUPFAM" id="SSF48065">
    <property type="entry name" value="DBL homology domain (DH-domain)"/>
    <property type="match status" value="1"/>
</dbReference>
<dbReference type="InterPro" id="IPR041675">
    <property type="entry name" value="PH_5"/>
</dbReference>
<keyword evidence="1" id="KW-0597">Phosphoprotein</keyword>
<dbReference type="InterPro" id="IPR035899">
    <property type="entry name" value="DBL_dom_sf"/>
</dbReference>
<evidence type="ECO:0000259" key="4">
    <source>
        <dbReference type="PROSITE" id="PS50010"/>
    </source>
</evidence>
<evidence type="ECO:0000256" key="2">
    <source>
        <dbReference type="ARBA" id="ARBA00022658"/>
    </source>
</evidence>
<dbReference type="PANTHER" id="PTHR46572:SF1">
    <property type="entry name" value="RHO1 GUANINE NUCLEOTIDE EXCHANGE FACTOR TUS1"/>
    <property type="match status" value="1"/>
</dbReference>
<dbReference type="PROSITE" id="PS50010">
    <property type="entry name" value="DH_2"/>
    <property type="match status" value="1"/>
</dbReference>
<feature type="domain" description="DH" evidence="4">
    <location>
        <begin position="48"/>
        <end position="237"/>
    </location>
</feature>
<dbReference type="InterPro" id="IPR011993">
    <property type="entry name" value="PH-like_dom_sf"/>
</dbReference>
<sequence length="795" mass="90954">MRDVPIVSLESQEGLRLFQSNELPERDQEWHRLVPPEARNVLDRLEVTRQSIIFEIIKSERDYVNDLQLVKDVFIDPLINTAPVREKNLRGFVSEVFNNLDRIREHHRRMLGSLFARQRDQHPLIQSVADIILEASLLFVSEYEIYIKNYPFAEARHRTELKNNAKYQYFIEQCMHDPRIRKREFITFISRPVTRLPRLRLLLENSLKHTAPDHDDVKELPLILDILKQFVRSTEPGIAAAEDKVKFWELCESLTYHKGEIIDLDLYDESRSLVYAGPLARRYRPDPMVYSWADLHVALLDNYLLLLKPETRQGGTVRRSVVSRPIPLEYLRLASFSEPAEMRKEKVEEGGLFDRFRTRDIPMFPFTIYHASDRTHRRYTLYAANEAIRSKWNEYLVDAAGVRKVRQEANMWFAPHVINEGFFKSPESILHSSGSFTGRILSAAPLSSMGRSFVAVGCPAGVYVAARGEADYRHVLHCSNATELIALPEHNKFLVLSDSGLCSYPLDFIARIALGHSSVDLVESMKEIVIEPGETILCLRAGRIGHRRMILYVTKQIFQVTFQALEVVNPDASGSTRRNFTGLHSFRHFHESLTVRQDIYHLTVLHRNAGICMDKGIWIVDPTNLKAAGSESATIIPNFSGAESSPPLNTLRTRCASAKPLGLVHCEEDELLVVYDELGCYINHYGVPIRSSGYLRWESKATSFAHRGDHLLLFSFEFIEIRTLKTGKLVQVIESNDIRLVYKGLLSADNTILVAMKAHTGRGSVVDKIVELVETSELMTPRTASVSAAWEEWDM</sequence>
<dbReference type="GO" id="GO:0005085">
    <property type="term" value="F:guanyl-nucleotide exchange factor activity"/>
    <property type="evidence" value="ECO:0007669"/>
    <property type="project" value="UniProtKB-KW"/>
</dbReference>
<gene>
    <name evidence="6" type="ORF">WOLCODRAFT_25360</name>
</gene>
<reference evidence="6 7" key="1">
    <citation type="journal article" date="2012" name="Science">
        <title>The Paleozoic origin of enzymatic lignin decomposition reconstructed from 31 fungal genomes.</title>
        <authorList>
            <person name="Floudas D."/>
            <person name="Binder M."/>
            <person name="Riley R."/>
            <person name="Barry K."/>
            <person name="Blanchette R.A."/>
            <person name="Henrissat B."/>
            <person name="Martinez A.T."/>
            <person name="Otillar R."/>
            <person name="Spatafora J.W."/>
            <person name="Yadav J.S."/>
            <person name="Aerts A."/>
            <person name="Benoit I."/>
            <person name="Boyd A."/>
            <person name="Carlson A."/>
            <person name="Copeland A."/>
            <person name="Coutinho P.M."/>
            <person name="de Vries R.P."/>
            <person name="Ferreira P."/>
            <person name="Findley K."/>
            <person name="Foster B."/>
            <person name="Gaskell J."/>
            <person name="Glotzer D."/>
            <person name="Gorecki P."/>
            <person name="Heitman J."/>
            <person name="Hesse C."/>
            <person name="Hori C."/>
            <person name="Igarashi K."/>
            <person name="Jurgens J.A."/>
            <person name="Kallen N."/>
            <person name="Kersten P."/>
            <person name="Kohler A."/>
            <person name="Kuees U."/>
            <person name="Kumar T.K.A."/>
            <person name="Kuo A."/>
            <person name="LaButti K."/>
            <person name="Larrondo L.F."/>
            <person name="Lindquist E."/>
            <person name="Ling A."/>
            <person name="Lombard V."/>
            <person name="Lucas S."/>
            <person name="Lundell T."/>
            <person name="Martin R."/>
            <person name="McLaughlin D.J."/>
            <person name="Morgenstern I."/>
            <person name="Morin E."/>
            <person name="Murat C."/>
            <person name="Nagy L.G."/>
            <person name="Nolan M."/>
            <person name="Ohm R.A."/>
            <person name="Patyshakuliyeva A."/>
            <person name="Rokas A."/>
            <person name="Ruiz-Duenas F.J."/>
            <person name="Sabat G."/>
            <person name="Salamov A."/>
            <person name="Samejima M."/>
            <person name="Schmutz J."/>
            <person name="Slot J.C."/>
            <person name="St John F."/>
            <person name="Stenlid J."/>
            <person name="Sun H."/>
            <person name="Sun S."/>
            <person name="Syed K."/>
            <person name="Tsang A."/>
            <person name="Wiebenga A."/>
            <person name="Young D."/>
            <person name="Pisabarro A."/>
            <person name="Eastwood D.C."/>
            <person name="Martin F."/>
            <person name="Cullen D."/>
            <person name="Grigoriev I.V."/>
            <person name="Hibbett D.S."/>
        </authorList>
    </citation>
    <scope>NUCLEOTIDE SEQUENCE [LARGE SCALE GENOMIC DNA]</scope>
    <source>
        <strain evidence="6 7">MD-104</strain>
    </source>
</reference>
<dbReference type="OrthoDB" id="2272012at2759"/>
<dbReference type="SMART" id="SM00036">
    <property type="entry name" value="CNH"/>
    <property type="match status" value="1"/>
</dbReference>
<keyword evidence="2" id="KW-0344">Guanine-nucleotide releasing factor</keyword>
<organism evidence="6 7">
    <name type="scientific">Wolfiporia cocos (strain MD-104)</name>
    <name type="common">Brown rot fungus</name>
    <dbReference type="NCBI Taxonomy" id="742152"/>
    <lineage>
        <taxon>Eukaryota</taxon>
        <taxon>Fungi</taxon>
        <taxon>Dikarya</taxon>
        <taxon>Basidiomycota</taxon>
        <taxon>Agaricomycotina</taxon>
        <taxon>Agaricomycetes</taxon>
        <taxon>Polyporales</taxon>
        <taxon>Phaeolaceae</taxon>
        <taxon>Wolfiporia</taxon>
    </lineage>
</organism>
<dbReference type="Gene3D" id="1.20.900.10">
    <property type="entry name" value="Dbl homology (DH) domain"/>
    <property type="match status" value="1"/>
</dbReference>
<dbReference type="PROSITE" id="PS50219">
    <property type="entry name" value="CNH"/>
    <property type="match status" value="1"/>
</dbReference>
<dbReference type="Pfam" id="PF00621">
    <property type="entry name" value="RhoGEF"/>
    <property type="match status" value="1"/>
</dbReference>
<dbReference type="SMART" id="SM00233">
    <property type="entry name" value="PH"/>
    <property type="match status" value="1"/>
</dbReference>
<dbReference type="Pfam" id="PF15405">
    <property type="entry name" value="PH_5"/>
    <property type="match status" value="1"/>
</dbReference>
<proteinExistence type="predicted"/>
<dbReference type="OMA" id="RDQHPLI"/>
<feature type="domain" description="PH" evidence="3">
    <location>
        <begin position="272"/>
        <end position="401"/>
    </location>
</feature>
<feature type="domain" description="CNH" evidence="5">
    <location>
        <begin position="437"/>
        <end position="748"/>
    </location>
</feature>
<evidence type="ECO:0000259" key="3">
    <source>
        <dbReference type="PROSITE" id="PS50003"/>
    </source>
</evidence>
<dbReference type="STRING" id="742152.A0A2H3JJP8"/>
<dbReference type="PROSITE" id="PS50003">
    <property type="entry name" value="PH_DOMAIN"/>
    <property type="match status" value="1"/>
</dbReference>
<evidence type="ECO:0000313" key="7">
    <source>
        <dbReference type="Proteomes" id="UP000218811"/>
    </source>
</evidence>
<evidence type="ECO:0000313" key="6">
    <source>
        <dbReference type="EMBL" id="PCH42416.1"/>
    </source>
</evidence>
<accession>A0A2H3JJP8</accession>